<evidence type="ECO:0000256" key="1">
    <source>
        <dbReference type="ARBA" id="ARBA00004651"/>
    </source>
</evidence>
<dbReference type="RefSeq" id="WP_175187509.1">
    <property type="nucleotide sequence ID" value="NZ_JABVZQ010000010.1"/>
</dbReference>
<dbReference type="Pfam" id="PF03186">
    <property type="entry name" value="CobD_Cbib"/>
    <property type="match status" value="1"/>
</dbReference>
<dbReference type="NCBIfam" id="TIGR00380">
    <property type="entry name" value="cobal_cbiB"/>
    <property type="match status" value="1"/>
</dbReference>
<dbReference type="Proteomes" id="UP000619838">
    <property type="component" value="Unassembled WGS sequence"/>
</dbReference>
<evidence type="ECO:0000313" key="11">
    <source>
        <dbReference type="Proteomes" id="UP000619838"/>
    </source>
</evidence>
<evidence type="ECO:0000256" key="9">
    <source>
        <dbReference type="HAMAP-Rule" id="MF_00024"/>
    </source>
</evidence>
<dbReference type="InterPro" id="IPR004485">
    <property type="entry name" value="Cobalamin_biosynth_CobD/CbiB"/>
</dbReference>
<evidence type="ECO:0000256" key="5">
    <source>
        <dbReference type="ARBA" id="ARBA00022573"/>
    </source>
</evidence>
<keyword evidence="11" id="KW-1185">Reference proteome</keyword>
<keyword evidence="7 9" id="KW-1133">Transmembrane helix</keyword>
<name>A0ABR9XUQ2_9CHLB</name>
<gene>
    <name evidence="9" type="primary">cobD</name>
    <name evidence="10" type="ORF">INT08_10750</name>
</gene>
<comment type="caution">
    <text evidence="9">Lacks conserved residue(s) required for the propagation of feature annotation.</text>
</comment>
<organism evidence="10 11">
    <name type="scientific">Prosthecochloris ethylica</name>
    <dbReference type="NCBI Taxonomy" id="2743976"/>
    <lineage>
        <taxon>Bacteria</taxon>
        <taxon>Pseudomonadati</taxon>
        <taxon>Chlorobiota</taxon>
        <taxon>Chlorobiia</taxon>
        <taxon>Chlorobiales</taxon>
        <taxon>Chlorobiaceae</taxon>
        <taxon>Prosthecochloris</taxon>
    </lineage>
</organism>
<accession>A0ABR9XUQ2</accession>
<keyword evidence="4 9" id="KW-1003">Cell membrane</keyword>
<comment type="function">
    <text evidence="9">Converts cobyric acid to cobinamide by the addition of aminopropanol on the F carboxylic group.</text>
</comment>
<keyword evidence="6 9" id="KW-0812">Transmembrane</keyword>
<keyword evidence="8 9" id="KW-0472">Membrane</keyword>
<evidence type="ECO:0000313" key="10">
    <source>
        <dbReference type="EMBL" id="MBF0637648.1"/>
    </source>
</evidence>
<dbReference type="HAMAP" id="MF_00024">
    <property type="entry name" value="CobD_CbiB"/>
    <property type="match status" value="1"/>
</dbReference>
<keyword evidence="5 9" id="KW-0169">Cobalamin biosynthesis</keyword>
<evidence type="ECO:0000256" key="8">
    <source>
        <dbReference type="ARBA" id="ARBA00023136"/>
    </source>
</evidence>
<feature type="transmembrane region" description="Helical" evidence="9">
    <location>
        <begin position="52"/>
        <end position="73"/>
    </location>
</feature>
<comment type="similarity">
    <text evidence="3 9">Belongs to the CobD/CbiB family.</text>
</comment>
<dbReference type="PANTHER" id="PTHR34308">
    <property type="entry name" value="COBALAMIN BIOSYNTHESIS PROTEIN CBIB"/>
    <property type="match status" value="1"/>
</dbReference>
<evidence type="ECO:0000256" key="6">
    <source>
        <dbReference type="ARBA" id="ARBA00022692"/>
    </source>
</evidence>
<comment type="subcellular location">
    <subcellularLocation>
        <location evidence="1 9">Cell membrane</location>
        <topology evidence="1 9">Multi-pass membrane protein</topology>
    </subcellularLocation>
</comment>
<comment type="caution">
    <text evidence="10">The sequence shown here is derived from an EMBL/GenBank/DDBJ whole genome shotgun (WGS) entry which is preliminary data.</text>
</comment>
<comment type="pathway">
    <text evidence="2 9">Cofactor biosynthesis; adenosylcobalamin biosynthesis.</text>
</comment>
<feature type="transmembrane region" description="Helical" evidence="9">
    <location>
        <begin position="296"/>
        <end position="315"/>
    </location>
</feature>
<evidence type="ECO:0000256" key="3">
    <source>
        <dbReference type="ARBA" id="ARBA00006263"/>
    </source>
</evidence>
<reference evidence="10 11" key="1">
    <citation type="journal article" date="2020" name="Microorganisms">
        <title>Simultaneous Genome Sequencing of Prosthecochloris ethylica and Desulfuromonas acetoxidans within a Syntrophic Mixture Reveals Unique Pili and Protein Interactions.</title>
        <authorList>
            <person name="Kyndt J.A."/>
            <person name="Van Beeumen J.J."/>
            <person name="Meyer T.E."/>
        </authorList>
    </citation>
    <scope>NUCLEOTIDE SEQUENCE [LARGE SCALE GENOMIC DNA]</scope>
    <source>
        <strain evidence="10 11">N3</strain>
    </source>
</reference>
<dbReference type="EMBL" id="JADGII010000033">
    <property type="protein sequence ID" value="MBF0637648.1"/>
    <property type="molecule type" value="Genomic_DNA"/>
</dbReference>
<sequence length="321" mass="34694">MTGLEGQLAAAFLLDLLIGDPRFLPHPVRLVGAFALHVEHLLRRWQRLPLRAAGIAAVIVIVGSTVGVAQLLLMLCGLVHPLLEWWGGVMMLYFCFAARDLAGHASAVTGPLQSGNLERARECVGMIVGRDTATMDESEVSLAAVESVAENTVDGVTAPLLFGMLFGPIGAVAYKAVNTLDSMFGYRNERYREFGWAAARLDDLVNYLPSRLTVPVIALAAFFMRLRSAEVLPSVVRTARLHASPNAGYPEAAYAGALGMRFGGPRSYGGIQRNLPFLGIRHGACSIQTVREAVRLMMVTSFLFLMLGIGVRLVMQAVLTQ</sequence>
<evidence type="ECO:0000256" key="4">
    <source>
        <dbReference type="ARBA" id="ARBA00022475"/>
    </source>
</evidence>
<evidence type="ECO:0000256" key="2">
    <source>
        <dbReference type="ARBA" id="ARBA00004953"/>
    </source>
</evidence>
<evidence type="ECO:0000256" key="7">
    <source>
        <dbReference type="ARBA" id="ARBA00022989"/>
    </source>
</evidence>
<dbReference type="PANTHER" id="PTHR34308:SF1">
    <property type="entry name" value="COBALAMIN BIOSYNTHESIS PROTEIN CBIB"/>
    <property type="match status" value="1"/>
</dbReference>
<protein>
    <recommendedName>
        <fullName evidence="9">Cobalamin biosynthesis protein CobD</fullName>
    </recommendedName>
</protein>
<proteinExistence type="inferred from homology"/>